<feature type="coiled-coil region" evidence="1">
    <location>
        <begin position="791"/>
        <end position="821"/>
    </location>
</feature>
<dbReference type="RefSeq" id="WP_160632493.1">
    <property type="nucleotide sequence ID" value="NZ_WWNE01000005.1"/>
</dbReference>
<feature type="signal peptide" evidence="2">
    <location>
        <begin position="1"/>
        <end position="23"/>
    </location>
</feature>
<dbReference type="SUPFAM" id="SSF49478">
    <property type="entry name" value="Cna protein B-type domain"/>
    <property type="match status" value="1"/>
</dbReference>
<dbReference type="EMBL" id="WWNE01000005">
    <property type="protein sequence ID" value="NBG65540.1"/>
    <property type="molecule type" value="Genomic_DNA"/>
</dbReference>
<feature type="coiled-coil region" evidence="1">
    <location>
        <begin position="1397"/>
        <end position="1426"/>
    </location>
</feature>
<feature type="coiled-coil region" evidence="1">
    <location>
        <begin position="1479"/>
        <end position="1507"/>
    </location>
</feature>
<dbReference type="Proteomes" id="UP000470771">
    <property type="component" value="Unassembled WGS sequence"/>
</dbReference>
<feature type="coiled-coil region" evidence="1">
    <location>
        <begin position="922"/>
        <end position="956"/>
    </location>
</feature>
<keyword evidence="4" id="KW-1185">Reference proteome</keyword>
<feature type="coiled-coil region" evidence="1">
    <location>
        <begin position="1535"/>
        <end position="1571"/>
    </location>
</feature>
<proteinExistence type="predicted"/>
<evidence type="ECO:0008006" key="5">
    <source>
        <dbReference type="Google" id="ProtNLM"/>
    </source>
</evidence>
<dbReference type="Gene3D" id="1.25.40.10">
    <property type="entry name" value="Tetratricopeptide repeat domain"/>
    <property type="match status" value="2"/>
</dbReference>
<dbReference type="InterPro" id="IPR011990">
    <property type="entry name" value="TPR-like_helical_dom_sf"/>
</dbReference>
<sequence>MNKALKLTIFSLFLFISSQTLYAQDWKMVLEAVVTEDGRKLPNASVTVYKNGTKVETVNTDAKGKATLTLDAGANYMVTFSSMGMITKKLNLDTRNVPPEDGGQDFFFPAEVDIFQKIPDLDIKILDQPIGIIRYNPSISNFDVDLDHTRKVKAELDKLQKEYEAKKAAEAANAANAQKTYDAAVKKADKFFAAEQWKEAKAEYLIAQKAKPDELHPSFQLGEIQSKLIKEEQSDAKYNAAMEAANKAYTAKDYQRAIGEYQTAKSLKPSESEPEAKIKEIQGLLANQAKTEQEYLAAINEGDKALIVNNLEQAKTAFQKAAELKPSESYPKNKIAEINDVLEKAAAKDKEYAAAVETGNKAIASKDLTAAKAAFQKAQSIKPKEQLPQDKLKEIEGLMAAQAKLEQSYLAAIQKADDALKANQYELAKAAYSEASGIKPTEEYPKNKIKEIEDYLSKQQAKEKEYTDAIAVADKAFKDLDYATAKTNYEKAIGIKPQEAYPKGKITEIEGILAENAKKEQEYTTAIQEGDKALSAKNYDGAKLAYEKAKGLKPNEKYPQDKIAVIDGILAELNKKNEEYQKIIAEGDEALSASNYTAAKTAFEKAGSLKPEEAYPKNKLKEIEGILAKEAANEKAYADAITSGDNALKEKKYDVAKKSYEAAIALKSAEQYPKDKIKEVESILAEQAKKEQEYTATIAAADQALTAKDYSTAKSEFEKASGLKPNEAYPKDKIKEIAALLAEAEKNEAAYAEAIKKADAAFEKETFEEAKASYSEALKLKPTETYPKDKIAEADAKIAAKQKELEEIRIAKEKEAEQEKLYQDAIAKGDAALKAKDYAAAVTAYQGALAIKAEESYPADKIKEAQTAIAALEKVEQDYTSALKEGDDALAVSDFVTAKAAYNKALGIKPDEKYPKDKIAEADKLAANAEAAALAKAEAEKKEKEYQEKVAAADADLNAKNYEEAKVKYNAALAIKPNEQYPKDKIKEADGLIAAALSEKEAAASAAKKEAEYAALIKEADAALSSKKYEEAKVKYNAALQLKDEQYPKDKIKEADDLIAAAMNEKEAAKKEAEYLAVVAEADGAIQAKKYDAAIDLYNKALTIKPSEAYPKTKIDEINALIGEKAAAEAAKKKAEEELANYNKQIAIADELLAKNSLEEAKVAYGKALEIKSEDYPKKQIDEINNRLAKLAADKEAIAISKEKEAKLDAEYNKVLEGANSKFVSADYPGAIEGYNAALKLKPNESYPVEQIKIAKQKQEEYLAAEAKRKAEEEASYETKATYLNIIAKADQSFAEEDYPAAIAKYEEALTVMDEQYPKDQLKVIADKKAKEKEKEAAEALAKANAAKEKAKLDKDYQIALDKANAAYDAKNMESALAAYQFASNLKPNEQFPQDRIKEIQEQQALADAKAEEARLAKERQMAAKEKAAQDEAAFNEYIKKADVAFKAKDLQNAKSDYQAALRLKPGESYPETQLKLIADQLDAERRQREEEALRLAQEKRRQQQEANKINVSGKTEAEIEAMYREMWAKKNSQKAELKEDEAAILAQKKKEQQEADEAQRQEELRRLQDISVSLNENKPANSERYLQNLDQVNSLAEGLKDGEESRTMAAKRSREDKQMELDDLQEGMSAGNEEKTINNVNDNYEIVKAKAAANEELLAKKRAEQEKRISETRDVLVDLDQQIQAYRAENAKQRLAATAGLPTAQAEYMESFNTSNVKEANQIIESNQQKIDALLKAKEEAQAQYNQAMERKSGAFRDNHVAREKAFEENSERQKQRINDVDLESYYRGEKRPRNDAELANKYAQGVTEEIIDGDINSTTIRRIVVSGTQVDIYEKTFYSWGAIYYTKNGSNIEEEMWTRETKK</sequence>
<dbReference type="InterPro" id="IPR019734">
    <property type="entry name" value="TPR_rpt"/>
</dbReference>
<protein>
    <recommendedName>
        <fullName evidence="5">Tetratricopeptide repeat protein</fullName>
    </recommendedName>
</protein>
<evidence type="ECO:0000256" key="2">
    <source>
        <dbReference type="SAM" id="SignalP"/>
    </source>
</evidence>
<comment type="caution">
    <text evidence="3">The sequence shown here is derived from an EMBL/GenBank/DDBJ whole genome shotgun (WGS) entry which is preliminary data.</text>
</comment>
<feature type="chain" id="PRO_5027011232" description="Tetratricopeptide repeat protein" evidence="2">
    <location>
        <begin position="24"/>
        <end position="1865"/>
    </location>
</feature>
<evidence type="ECO:0000256" key="1">
    <source>
        <dbReference type="SAM" id="Coils"/>
    </source>
</evidence>
<dbReference type="SUPFAM" id="SSF48452">
    <property type="entry name" value="TPR-like"/>
    <property type="match status" value="3"/>
</dbReference>
<reference evidence="3 4" key="1">
    <citation type="submission" date="2019-12" db="EMBL/GenBank/DDBJ databases">
        <authorList>
            <person name="Zhao J."/>
        </authorList>
    </citation>
    <scope>NUCLEOTIDE SEQUENCE [LARGE SCALE GENOMIC DNA]</scope>
    <source>
        <strain evidence="3 4">S-15</strain>
    </source>
</reference>
<evidence type="ECO:0000313" key="4">
    <source>
        <dbReference type="Proteomes" id="UP000470771"/>
    </source>
</evidence>
<keyword evidence="1" id="KW-0175">Coiled coil</keyword>
<accession>A0A6N9NK23</accession>
<keyword evidence="2" id="KW-0732">Signal</keyword>
<dbReference type="SMART" id="SM00028">
    <property type="entry name" value="TPR"/>
    <property type="match status" value="16"/>
</dbReference>
<name>A0A6N9NK23_9FLAO</name>
<feature type="coiled-coil region" evidence="1">
    <location>
        <begin position="1118"/>
        <end position="1152"/>
    </location>
</feature>
<organism evidence="3 4">
    <name type="scientific">Acidiluteibacter ferrifornacis</name>
    <dbReference type="NCBI Taxonomy" id="2692424"/>
    <lineage>
        <taxon>Bacteria</taxon>
        <taxon>Pseudomonadati</taxon>
        <taxon>Bacteroidota</taxon>
        <taxon>Flavobacteriia</taxon>
        <taxon>Flavobacteriales</taxon>
        <taxon>Cryomorphaceae</taxon>
        <taxon>Acidiluteibacter</taxon>
    </lineage>
</organism>
<gene>
    <name evidence="3" type="ORF">GQN54_05395</name>
</gene>
<feature type="coiled-coil region" evidence="1">
    <location>
        <begin position="1647"/>
        <end position="1752"/>
    </location>
</feature>
<evidence type="ECO:0000313" key="3">
    <source>
        <dbReference type="EMBL" id="NBG65540.1"/>
    </source>
</evidence>